<proteinExistence type="predicted"/>
<accession>A0A3Q0RJ99</accession>
<dbReference type="Proteomes" id="UP000261340">
    <property type="component" value="Unplaced"/>
</dbReference>
<dbReference type="AlphaFoldDB" id="A0A3Q0RJ99"/>
<evidence type="ECO:0000313" key="2">
    <source>
        <dbReference type="Ensembl" id="ENSACIP00000010422.1"/>
    </source>
</evidence>
<dbReference type="Ensembl" id="ENSACIT00000010721.1">
    <property type="protein sequence ID" value="ENSACIP00000010422.1"/>
    <property type="gene ID" value="ENSACIG00000008160.1"/>
</dbReference>
<evidence type="ECO:0000313" key="3">
    <source>
        <dbReference type="Proteomes" id="UP000261340"/>
    </source>
</evidence>
<dbReference type="Pfam" id="PF20846">
    <property type="entry name" value="PNMA_N"/>
    <property type="match status" value="1"/>
</dbReference>
<sequence length="63" mass="7101">MCKTMLVIMSLLENWCKGEGVDLNHAIIVKRAPIDTTIEHIEETQLVQKVLKHLTVGHVHSKA</sequence>
<feature type="domain" description="Paraneoplastic antigen Ma-like N-terminal" evidence="1">
    <location>
        <begin position="9"/>
        <end position="56"/>
    </location>
</feature>
<protein>
    <recommendedName>
        <fullName evidence="1">Paraneoplastic antigen Ma-like N-terminal domain-containing protein</fullName>
    </recommendedName>
</protein>
<reference evidence="2" key="1">
    <citation type="submission" date="2025-08" db="UniProtKB">
        <authorList>
            <consortium name="Ensembl"/>
        </authorList>
    </citation>
    <scope>IDENTIFICATION</scope>
</reference>
<name>A0A3Q0RJ99_AMPCI</name>
<organism evidence="2 3">
    <name type="scientific">Amphilophus citrinellus</name>
    <name type="common">Midas cichlid</name>
    <name type="synonym">Cichlasoma citrinellum</name>
    <dbReference type="NCBI Taxonomy" id="61819"/>
    <lineage>
        <taxon>Eukaryota</taxon>
        <taxon>Metazoa</taxon>
        <taxon>Chordata</taxon>
        <taxon>Craniata</taxon>
        <taxon>Vertebrata</taxon>
        <taxon>Euteleostomi</taxon>
        <taxon>Actinopterygii</taxon>
        <taxon>Neopterygii</taxon>
        <taxon>Teleostei</taxon>
        <taxon>Neoteleostei</taxon>
        <taxon>Acanthomorphata</taxon>
        <taxon>Ovalentaria</taxon>
        <taxon>Cichlomorphae</taxon>
        <taxon>Cichliformes</taxon>
        <taxon>Cichlidae</taxon>
        <taxon>New World cichlids</taxon>
        <taxon>Cichlasomatinae</taxon>
        <taxon>Heroini</taxon>
        <taxon>Amphilophus</taxon>
    </lineage>
</organism>
<dbReference type="InterPro" id="IPR048271">
    <property type="entry name" value="PNMA_N"/>
</dbReference>
<reference evidence="2" key="2">
    <citation type="submission" date="2025-09" db="UniProtKB">
        <authorList>
            <consortium name="Ensembl"/>
        </authorList>
    </citation>
    <scope>IDENTIFICATION</scope>
</reference>
<dbReference type="GeneTree" id="ENSGT00990000205106"/>
<evidence type="ECO:0000259" key="1">
    <source>
        <dbReference type="Pfam" id="PF20846"/>
    </source>
</evidence>
<keyword evidence="3" id="KW-1185">Reference proteome</keyword>